<accession>A0A4V1KPZ3</accession>
<dbReference type="Gene3D" id="3.90.210.10">
    <property type="entry name" value="Heat-Labile Enterotoxin, subunit A"/>
    <property type="match status" value="1"/>
</dbReference>
<dbReference type="Proteomes" id="UP000289821">
    <property type="component" value="Unassembled WGS sequence"/>
</dbReference>
<proteinExistence type="predicted"/>
<evidence type="ECO:0000313" key="1">
    <source>
        <dbReference type="EMBL" id="RXG18392.1"/>
    </source>
</evidence>
<protein>
    <submittedName>
        <fullName evidence="1">Uncharacterized protein</fullName>
    </submittedName>
</protein>
<evidence type="ECO:0000313" key="2">
    <source>
        <dbReference type="Proteomes" id="UP000289821"/>
    </source>
</evidence>
<dbReference type="EMBL" id="QOVI01000001">
    <property type="protein sequence ID" value="RXG18392.1"/>
    <property type="molecule type" value="Genomic_DNA"/>
</dbReference>
<sequence>MTNIELQKHNDFLLKQMELTRKRIIQPVYRGDSLRNLCFRLNVEFNETQTDTETLLNRLFMVGEKAQRYYTDNENFRIEDAEDYVFDRIIKYYNDSIKSKNKHTLFFFKQNKNFTDFFSNKVNKKIFIEKIENAGYQERLNIRNYYLTILHQLAAINYKKKSHFVSTTRDYEIAEMFANGKREKSRIILHCWLPKKINRNAVLKYGLPTYTFHPYQYQREYSILGGILPHFISGLELIESREFYPNPNIFLQEIKNSTFLEGIRINQQDFHNIAELTNYKITLSTDGDKTWEN</sequence>
<dbReference type="RefSeq" id="WP_128759941.1">
    <property type="nucleotide sequence ID" value="NZ_QOVI01000001.1"/>
</dbReference>
<comment type="caution">
    <text evidence="1">The sequence shown here is derived from an EMBL/GenBank/DDBJ whole genome shotgun (WGS) entry which is preliminary data.</text>
</comment>
<name>A0A4V1KPZ3_9FLAO</name>
<keyword evidence="2" id="KW-1185">Reference proteome</keyword>
<reference evidence="1 2" key="1">
    <citation type="submission" date="2018-07" db="EMBL/GenBank/DDBJ databases">
        <title>Leeuwenhoekiella genomics.</title>
        <authorList>
            <person name="Tahon G."/>
            <person name="Willems A."/>
        </authorList>
    </citation>
    <scope>NUCLEOTIDE SEQUENCE [LARGE SCALE GENOMIC DNA]</scope>
    <source>
        <strain evidence="1 2">R-50232</strain>
    </source>
</reference>
<dbReference type="OrthoDB" id="1422768at2"/>
<gene>
    <name evidence="1" type="ORF">DSM04_101585</name>
</gene>
<dbReference type="AlphaFoldDB" id="A0A4V1KPZ3"/>
<dbReference type="SUPFAM" id="SSF56399">
    <property type="entry name" value="ADP-ribosylation"/>
    <property type="match status" value="1"/>
</dbReference>
<organism evidence="1 2">
    <name type="scientific">Leeuwenhoekiella aestuarii</name>
    <dbReference type="NCBI Taxonomy" id="2249426"/>
    <lineage>
        <taxon>Bacteria</taxon>
        <taxon>Pseudomonadati</taxon>
        <taxon>Bacteroidota</taxon>
        <taxon>Flavobacteriia</taxon>
        <taxon>Flavobacteriales</taxon>
        <taxon>Flavobacteriaceae</taxon>
        <taxon>Leeuwenhoekiella</taxon>
    </lineage>
</organism>